<dbReference type="Pfam" id="PF03466">
    <property type="entry name" value="LysR_substrate"/>
    <property type="match status" value="1"/>
</dbReference>
<comment type="similarity">
    <text evidence="1">Belongs to the LysR transcriptional regulatory family.</text>
</comment>
<dbReference type="GO" id="GO:0003700">
    <property type="term" value="F:DNA-binding transcription factor activity"/>
    <property type="evidence" value="ECO:0007669"/>
    <property type="project" value="InterPro"/>
</dbReference>
<dbReference type="STRING" id="588581.Cpap_1611"/>
<accession>F1TEQ2</accession>
<dbReference type="OrthoDB" id="9785745at2"/>
<comment type="caution">
    <text evidence="6">The sequence shown here is derived from an EMBL/GenBank/DDBJ whole genome shotgun (WGS) entry which is preliminary data.</text>
</comment>
<dbReference type="AlphaFoldDB" id="F1TEQ2"/>
<evidence type="ECO:0000313" key="7">
    <source>
        <dbReference type="Proteomes" id="UP000003860"/>
    </source>
</evidence>
<gene>
    <name evidence="6" type="ORF">Cpap_1611</name>
</gene>
<feature type="domain" description="HTH lysR-type" evidence="5">
    <location>
        <begin position="1"/>
        <end position="58"/>
    </location>
</feature>
<dbReference type="InterPro" id="IPR036390">
    <property type="entry name" value="WH_DNA-bd_sf"/>
</dbReference>
<dbReference type="InterPro" id="IPR000847">
    <property type="entry name" value="LysR_HTH_N"/>
</dbReference>
<dbReference type="eggNOG" id="COG0583">
    <property type="taxonomic scope" value="Bacteria"/>
</dbReference>
<dbReference type="Gene3D" id="3.40.190.10">
    <property type="entry name" value="Periplasmic binding protein-like II"/>
    <property type="match status" value="2"/>
</dbReference>
<dbReference type="PANTHER" id="PTHR30126:SF39">
    <property type="entry name" value="HTH-TYPE TRANSCRIPTIONAL REGULATOR CYSL"/>
    <property type="match status" value="1"/>
</dbReference>
<dbReference type="PROSITE" id="PS50931">
    <property type="entry name" value="HTH_LYSR"/>
    <property type="match status" value="1"/>
</dbReference>
<reference evidence="6" key="1">
    <citation type="submission" date="2009-07" db="EMBL/GenBank/DDBJ databases">
        <authorList>
            <consortium name="US DOE Joint Genome Institute (JGI-PGF)"/>
            <person name="Lucas S."/>
            <person name="Copeland A."/>
            <person name="Lapidus A."/>
            <person name="Glavina del Rio T."/>
            <person name="Tice H."/>
            <person name="Bruce D."/>
            <person name="Goodwin L."/>
            <person name="Pitluck S."/>
            <person name="Larimer F."/>
            <person name="Land M.L."/>
            <person name="Mouttaki H."/>
            <person name="He Z."/>
            <person name="Zhou J."/>
            <person name="Hemme C.L."/>
        </authorList>
    </citation>
    <scope>NUCLEOTIDE SEQUENCE [LARGE SCALE GENOMIC DNA]</scope>
    <source>
        <strain evidence="6">DSM 2782</strain>
    </source>
</reference>
<keyword evidence="3" id="KW-0238">DNA-binding</keyword>
<evidence type="ECO:0000256" key="2">
    <source>
        <dbReference type="ARBA" id="ARBA00023015"/>
    </source>
</evidence>
<dbReference type="Proteomes" id="UP000003860">
    <property type="component" value="Unassembled WGS sequence"/>
</dbReference>
<dbReference type="GO" id="GO:0000976">
    <property type="term" value="F:transcription cis-regulatory region binding"/>
    <property type="evidence" value="ECO:0007669"/>
    <property type="project" value="TreeGrafter"/>
</dbReference>
<evidence type="ECO:0000256" key="1">
    <source>
        <dbReference type="ARBA" id="ARBA00009437"/>
    </source>
</evidence>
<dbReference type="PANTHER" id="PTHR30126">
    <property type="entry name" value="HTH-TYPE TRANSCRIPTIONAL REGULATOR"/>
    <property type="match status" value="1"/>
</dbReference>
<reference evidence="6" key="2">
    <citation type="submission" date="2011-01" db="EMBL/GenBank/DDBJ databases">
        <title>The Non-contiguous Finished genome of Clostridium papyrosolvens.</title>
        <authorList>
            <person name="Lucas S."/>
            <person name="Copeland A."/>
            <person name="Lapidus A."/>
            <person name="Cheng J.-F."/>
            <person name="Goodwin L."/>
            <person name="Pitluck S."/>
            <person name="Misra M."/>
            <person name="Chertkov O."/>
            <person name="Detter J.C."/>
            <person name="Han C."/>
            <person name="Tapia R."/>
            <person name="Land M."/>
            <person name="Hauser L."/>
            <person name="Kyrpides N."/>
            <person name="Ivanova N."/>
            <person name="Pagani I."/>
            <person name="Mouttaki H."/>
            <person name="He Z."/>
            <person name="Zhou J."/>
            <person name="Hemme C.L."/>
            <person name="Woyke T."/>
        </authorList>
    </citation>
    <scope>NUCLEOTIDE SEQUENCE [LARGE SCALE GENOMIC DNA]</scope>
    <source>
        <strain evidence="6">DSM 2782</strain>
    </source>
</reference>
<name>F1TEQ2_9FIRM</name>
<evidence type="ECO:0000256" key="4">
    <source>
        <dbReference type="ARBA" id="ARBA00023163"/>
    </source>
</evidence>
<dbReference type="SUPFAM" id="SSF53850">
    <property type="entry name" value="Periplasmic binding protein-like II"/>
    <property type="match status" value="1"/>
</dbReference>
<dbReference type="Gene3D" id="1.10.10.10">
    <property type="entry name" value="Winged helix-like DNA-binding domain superfamily/Winged helix DNA-binding domain"/>
    <property type="match status" value="1"/>
</dbReference>
<dbReference type="PRINTS" id="PR00039">
    <property type="entry name" value="HTHLYSR"/>
</dbReference>
<sequence>MIDPKITTFIWAAKLNSFTKAAQMLNLTQPAVTQHIKQLEGHYKVNLFNKVGRQIHLTEEGELLFDYAKEIEANSLFIERTLHNKSALNKRYNVGTTLTIGEFVLPHILGQYKIQHENIDVIVHVYNTDENLKRLTSGELDLSIVEGLFDKSRFKYKKMRDDELVLVASPASTFARKGEVSLEDVAYSGKLILRENGSGTRRVFENKMTDIGLSLADLKVYMEVGSIGAIKSLVQANLGYTVVSREAVKKEVREGLLVVVPIQGIKIMREFNFIFMDMSQNSFIQEFVEYIMNFGENRQ</sequence>
<dbReference type="Pfam" id="PF00126">
    <property type="entry name" value="HTH_1"/>
    <property type="match status" value="1"/>
</dbReference>
<dbReference type="InterPro" id="IPR005119">
    <property type="entry name" value="LysR_subst-bd"/>
</dbReference>
<evidence type="ECO:0000313" key="6">
    <source>
        <dbReference type="EMBL" id="EGD47218.1"/>
    </source>
</evidence>
<dbReference type="CDD" id="cd08420">
    <property type="entry name" value="PBP2_CysL_like"/>
    <property type="match status" value="1"/>
</dbReference>
<evidence type="ECO:0000259" key="5">
    <source>
        <dbReference type="PROSITE" id="PS50931"/>
    </source>
</evidence>
<proteinExistence type="inferred from homology"/>
<dbReference type="EMBL" id="ACXX02000009">
    <property type="protein sequence ID" value="EGD47218.1"/>
    <property type="molecule type" value="Genomic_DNA"/>
</dbReference>
<dbReference type="SUPFAM" id="SSF46785">
    <property type="entry name" value="Winged helix' DNA-binding domain"/>
    <property type="match status" value="1"/>
</dbReference>
<keyword evidence="7" id="KW-1185">Reference proteome</keyword>
<dbReference type="InterPro" id="IPR036388">
    <property type="entry name" value="WH-like_DNA-bd_sf"/>
</dbReference>
<keyword evidence="4" id="KW-0804">Transcription</keyword>
<keyword evidence="2" id="KW-0805">Transcription regulation</keyword>
<protein>
    <submittedName>
        <fullName evidence="6">Transcriptional regulator, LysR family</fullName>
    </submittedName>
</protein>
<dbReference type="RefSeq" id="WP_004620317.1">
    <property type="nucleotide sequence ID" value="NZ_ACXX02000009.1"/>
</dbReference>
<organism evidence="6 7">
    <name type="scientific">Ruminiclostridium papyrosolvens DSM 2782</name>
    <dbReference type="NCBI Taxonomy" id="588581"/>
    <lineage>
        <taxon>Bacteria</taxon>
        <taxon>Bacillati</taxon>
        <taxon>Bacillota</taxon>
        <taxon>Clostridia</taxon>
        <taxon>Eubacteriales</taxon>
        <taxon>Oscillospiraceae</taxon>
        <taxon>Ruminiclostridium</taxon>
    </lineage>
</organism>
<evidence type="ECO:0000256" key="3">
    <source>
        <dbReference type="ARBA" id="ARBA00023125"/>
    </source>
</evidence>